<keyword evidence="2" id="KW-1185">Reference proteome</keyword>
<dbReference type="Proteomes" id="UP001219518">
    <property type="component" value="Unassembled WGS sequence"/>
</dbReference>
<protein>
    <submittedName>
        <fullName evidence="1">tRNA dimethylallyltransferase</fullName>
    </submittedName>
</protein>
<name>A0AAE1I2T0_9NEOP</name>
<reference evidence="1" key="2">
    <citation type="journal article" date="2023" name="BMC Genomics">
        <title>Pest status, molecular evolution, and epigenetic factors derived from the genome assembly of Frankliniella fusca, a thysanopteran phytovirus vector.</title>
        <authorList>
            <person name="Catto M.A."/>
            <person name="Labadie P.E."/>
            <person name="Jacobson A.L."/>
            <person name="Kennedy G.G."/>
            <person name="Srinivasan R."/>
            <person name="Hunt B.G."/>
        </authorList>
    </citation>
    <scope>NUCLEOTIDE SEQUENCE</scope>
    <source>
        <strain evidence="1">PL_HMW_Pooled</strain>
    </source>
</reference>
<proteinExistence type="predicted"/>
<comment type="caution">
    <text evidence="1">The sequence shown here is derived from an EMBL/GenBank/DDBJ whole genome shotgun (WGS) entry which is preliminary data.</text>
</comment>
<gene>
    <name evidence="1" type="ORF">KUF71_010683</name>
</gene>
<sequence length="237" mass="26757">MAVNTNLGLHPFYVFMSVKNNSGSICQAPVISPGCKHKFSRFLSFKKNNSRSICPSLAQDSEIWWAHWCEPFDSSEFAVNLVPYELFCQINTDGDYTLKPSNLKLEAFNETVTPVEGSFVARVETKLGVAINVQFEVSKACRRPLLGIEACFDLNLLKRVTRPLEVSLVTTDVLVQESKDEFITKNRDVFEGLGQFKQTIHLDVNKDVLTFLIHLLPTLTLPITTLKVLCTNKQLRD</sequence>
<dbReference type="AlphaFoldDB" id="A0AAE1I2T0"/>
<organism evidence="1 2">
    <name type="scientific">Frankliniella fusca</name>
    <dbReference type="NCBI Taxonomy" id="407009"/>
    <lineage>
        <taxon>Eukaryota</taxon>
        <taxon>Metazoa</taxon>
        <taxon>Ecdysozoa</taxon>
        <taxon>Arthropoda</taxon>
        <taxon>Hexapoda</taxon>
        <taxon>Insecta</taxon>
        <taxon>Pterygota</taxon>
        <taxon>Neoptera</taxon>
        <taxon>Paraneoptera</taxon>
        <taxon>Thysanoptera</taxon>
        <taxon>Terebrantia</taxon>
        <taxon>Thripoidea</taxon>
        <taxon>Thripidae</taxon>
        <taxon>Frankliniella</taxon>
    </lineage>
</organism>
<evidence type="ECO:0000313" key="1">
    <source>
        <dbReference type="EMBL" id="KAK3931915.1"/>
    </source>
</evidence>
<accession>A0AAE1I2T0</accession>
<reference evidence="1" key="1">
    <citation type="submission" date="2021-07" db="EMBL/GenBank/DDBJ databases">
        <authorList>
            <person name="Catto M.A."/>
            <person name="Jacobson A."/>
            <person name="Kennedy G."/>
            <person name="Labadie P."/>
            <person name="Hunt B.G."/>
            <person name="Srinivasan R."/>
        </authorList>
    </citation>
    <scope>NUCLEOTIDE SEQUENCE</scope>
    <source>
        <strain evidence="1">PL_HMW_Pooled</strain>
        <tissue evidence="1">Head</tissue>
    </source>
</reference>
<dbReference type="EMBL" id="JAHWGI010001431">
    <property type="protein sequence ID" value="KAK3931915.1"/>
    <property type="molecule type" value="Genomic_DNA"/>
</dbReference>
<evidence type="ECO:0000313" key="2">
    <source>
        <dbReference type="Proteomes" id="UP001219518"/>
    </source>
</evidence>